<sequence length="186" mass="20133">MREGLALLTNGRGGMARLHADLGAIASSNDCLLGRTCTPRPSDRHVLAKRADTDLPVGLSVRITVRLDLEDRSFHGETRLDAATENHFLTHTKALPDHPGFRFEPAPDRHLEAWVEAGPTTRSLRGLPGHPPSMEGTRGCRTRGDAWSPGWFGPALPRSTRPAAGFRWSVPDGIGPARSALDPSKP</sequence>
<reference evidence="2 3" key="1">
    <citation type="submission" date="2020-10" db="EMBL/GenBank/DDBJ databases">
        <title>Connecting structure to function with the recovery of over 1000 high-quality activated sludge metagenome-assembled genomes encoding full-length rRNA genes using long-read sequencing.</title>
        <authorList>
            <person name="Singleton C.M."/>
            <person name="Petriglieri F."/>
            <person name="Kristensen J.M."/>
            <person name="Kirkegaard R.H."/>
            <person name="Michaelsen T.Y."/>
            <person name="Andersen M.H."/>
            <person name="Karst S.M."/>
            <person name="Dueholm M.S."/>
            <person name="Nielsen P.H."/>
            <person name="Albertsen M."/>
        </authorList>
    </citation>
    <scope>NUCLEOTIDE SEQUENCE [LARGE SCALE GENOMIC DNA]</scope>
    <source>
        <strain evidence="2">OdNE_18-Q3-R46-58_MAXAC.008</strain>
    </source>
</reference>
<evidence type="ECO:0000256" key="1">
    <source>
        <dbReference type="SAM" id="MobiDB-lite"/>
    </source>
</evidence>
<evidence type="ECO:0000313" key="3">
    <source>
        <dbReference type="Proteomes" id="UP000709959"/>
    </source>
</evidence>
<organism evidence="2 3">
    <name type="scientific">Candidatus Geothrix odensensis</name>
    <dbReference type="NCBI Taxonomy" id="2954440"/>
    <lineage>
        <taxon>Bacteria</taxon>
        <taxon>Pseudomonadati</taxon>
        <taxon>Acidobacteriota</taxon>
        <taxon>Holophagae</taxon>
        <taxon>Holophagales</taxon>
        <taxon>Holophagaceae</taxon>
        <taxon>Geothrix</taxon>
    </lineage>
</organism>
<accession>A0A936F337</accession>
<feature type="region of interest" description="Disordered" evidence="1">
    <location>
        <begin position="120"/>
        <end position="141"/>
    </location>
</feature>
<name>A0A936F337_9BACT</name>
<proteinExistence type="predicted"/>
<gene>
    <name evidence="2" type="ORF">IPN91_11210</name>
</gene>
<dbReference type="AlphaFoldDB" id="A0A936F337"/>
<dbReference type="Proteomes" id="UP000709959">
    <property type="component" value="Unassembled WGS sequence"/>
</dbReference>
<dbReference type="EMBL" id="JADKCH010000013">
    <property type="protein sequence ID" value="MBK8573193.1"/>
    <property type="molecule type" value="Genomic_DNA"/>
</dbReference>
<protein>
    <submittedName>
        <fullName evidence="2">Uncharacterized protein</fullName>
    </submittedName>
</protein>
<feature type="region of interest" description="Disordered" evidence="1">
    <location>
        <begin position="163"/>
        <end position="186"/>
    </location>
</feature>
<comment type="caution">
    <text evidence="2">The sequence shown here is derived from an EMBL/GenBank/DDBJ whole genome shotgun (WGS) entry which is preliminary data.</text>
</comment>
<evidence type="ECO:0000313" key="2">
    <source>
        <dbReference type="EMBL" id="MBK8573193.1"/>
    </source>
</evidence>